<feature type="compositionally biased region" description="Basic residues" evidence="1">
    <location>
        <begin position="1"/>
        <end position="14"/>
    </location>
</feature>
<feature type="region of interest" description="Disordered" evidence="1">
    <location>
        <begin position="148"/>
        <end position="173"/>
    </location>
</feature>
<protein>
    <submittedName>
        <fullName evidence="2">Uncharacterized protein</fullName>
    </submittedName>
</protein>
<keyword evidence="3" id="KW-1185">Reference proteome</keyword>
<dbReference type="AlphaFoldDB" id="A0A6A5XUB7"/>
<name>A0A6A5XUB7_9PLEO</name>
<evidence type="ECO:0000256" key="1">
    <source>
        <dbReference type="SAM" id="MobiDB-lite"/>
    </source>
</evidence>
<organism evidence="2 3">
    <name type="scientific">Aaosphaeria arxii CBS 175.79</name>
    <dbReference type="NCBI Taxonomy" id="1450172"/>
    <lineage>
        <taxon>Eukaryota</taxon>
        <taxon>Fungi</taxon>
        <taxon>Dikarya</taxon>
        <taxon>Ascomycota</taxon>
        <taxon>Pezizomycotina</taxon>
        <taxon>Dothideomycetes</taxon>
        <taxon>Pleosporomycetidae</taxon>
        <taxon>Pleosporales</taxon>
        <taxon>Pleosporales incertae sedis</taxon>
        <taxon>Aaosphaeria</taxon>
    </lineage>
</organism>
<feature type="compositionally biased region" description="Polar residues" evidence="1">
    <location>
        <begin position="28"/>
        <end position="51"/>
    </location>
</feature>
<proteinExistence type="predicted"/>
<gene>
    <name evidence="2" type="ORF">BU24DRAFT_492366</name>
</gene>
<dbReference type="Proteomes" id="UP000799778">
    <property type="component" value="Unassembled WGS sequence"/>
</dbReference>
<evidence type="ECO:0000313" key="2">
    <source>
        <dbReference type="EMBL" id="KAF2016240.1"/>
    </source>
</evidence>
<dbReference type="GeneID" id="54291287"/>
<feature type="compositionally biased region" description="Polar residues" evidence="1">
    <location>
        <begin position="71"/>
        <end position="84"/>
    </location>
</feature>
<evidence type="ECO:0000313" key="3">
    <source>
        <dbReference type="Proteomes" id="UP000799778"/>
    </source>
</evidence>
<dbReference type="EMBL" id="ML978069">
    <property type="protein sequence ID" value="KAF2016240.1"/>
    <property type="molecule type" value="Genomic_DNA"/>
</dbReference>
<feature type="region of interest" description="Disordered" evidence="1">
    <location>
        <begin position="1"/>
        <end position="128"/>
    </location>
</feature>
<dbReference type="RefSeq" id="XP_033384579.1">
    <property type="nucleotide sequence ID" value="XM_033533890.1"/>
</dbReference>
<sequence>MDKIPAKHTNRPRKTPVAGSRASKSKRPQVSDSTPQPMGEQPTSPNGNTPQAKKIKMKKIGLSLIIPQARPRNQGSENESQNGMEAQPARNLHDPILTQEEIDAAPPLTRLRHWKSNDNRPRSPLPIFPKIAASQRVRAIMDGIEVPDVDQRYTPSQPKQLEDNRSITKSLSSQQLAWENFSRDETIDNMEDSDLDTDDLILEGFGMSNGLPEWRRYNTGIFASSDDDERGPEEGARLTRGMALPFLSELPTLVDSACGIVSKKEGADVNADAANDHS</sequence>
<dbReference type="OrthoDB" id="3795156at2759"/>
<reference evidence="2" key="1">
    <citation type="journal article" date="2020" name="Stud. Mycol.">
        <title>101 Dothideomycetes genomes: a test case for predicting lifestyles and emergence of pathogens.</title>
        <authorList>
            <person name="Haridas S."/>
            <person name="Albert R."/>
            <person name="Binder M."/>
            <person name="Bloem J."/>
            <person name="Labutti K."/>
            <person name="Salamov A."/>
            <person name="Andreopoulos B."/>
            <person name="Baker S."/>
            <person name="Barry K."/>
            <person name="Bills G."/>
            <person name="Bluhm B."/>
            <person name="Cannon C."/>
            <person name="Castanera R."/>
            <person name="Culley D."/>
            <person name="Daum C."/>
            <person name="Ezra D."/>
            <person name="Gonzalez J."/>
            <person name="Henrissat B."/>
            <person name="Kuo A."/>
            <person name="Liang C."/>
            <person name="Lipzen A."/>
            <person name="Lutzoni F."/>
            <person name="Magnuson J."/>
            <person name="Mondo S."/>
            <person name="Nolan M."/>
            <person name="Ohm R."/>
            <person name="Pangilinan J."/>
            <person name="Park H.-J."/>
            <person name="Ramirez L."/>
            <person name="Alfaro M."/>
            <person name="Sun H."/>
            <person name="Tritt A."/>
            <person name="Yoshinaga Y."/>
            <person name="Zwiers L.-H."/>
            <person name="Turgeon B."/>
            <person name="Goodwin S."/>
            <person name="Spatafora J."/>
            <person name="Crous P."/>
            <person name="Grigoriev I."/>
        </authorList>
    </citation>
    <scope>NUCLEOTIDE SEQUENCE</scope>
    <source>
        <strain evidence="2">CBS 175.79</strain>
    </source>
</reference>
<accession>A0A6A5XUB7</accession>